<dbReference type="EMBL" id="JAHLQT010046276">
    <property type="protein sequence ID" value="KAG7153888.1"/>
    <property type="molecule type" value="Genomic_DNA"/>
</dbReference>
<feature type="region of interest" description="Disordered" evidence="1">
    <location>
        <begin position="1"/>
        <end position="20"/>
    </location>
</feature>
<accession>A0A8J5JAJ3</accession>
<evidence type="ECO:0000256" key="1">
    <source>
        <dbReference type="SAM" id="MobiDB-lite"/>
    </source>
</evidence>
<dbReference type="AlphaFoldDB" id="A0A8J5JAJ3"/>
<protein>
    <submittedName>
        <fullName evidence="2">Uncharacterized protein</fullName>
    </submittedName>
</protein>
<organism evidence="2 3">
    <name type="scientific">Homarus americanus</name>
    <name type="common">American lobster</name>
    <dbReference type="NCBI Taxonomy" id="6706"/>
    <lineage>
        <taxon>Eukaryota</taxon>
        <taxon>Metazoa</taxon>
        <taxon>Ecdysozoa</taxon>
        <taxon>Arthropoda</taxon>
        <taxon>Crustacea</taxon>
        <taxon>Multicrustacea</taxon>
        <taxon>Malacostraca</taxon>
        <taxon>Eumalacostraca</taxon>
        <taxon>Eucarida</taxon>
        <taxon>Decapoda</taxon>
        <taxon>Pleocyemata</taxon>
        <taxon>Astacidea</taxon>
        <taxon>Nephropoidea</taxon>
        <taxon>Nephropidae</taxon>
        <taxon>Homarus</taxon>
    </lineage>
</organism>
<sequence>RVKCDKGKGTAPAQKQNISKQTNLPGGAAVTSVSYGLYTTTAPRYLCVGNSRCRGRRGRGSRPSGPTNKDALEKLSKVHPFPSLILQWPKINSFLIK</sequence>
<keyword evidence="3" id="KW-1185">Reference proteome</keyword>
<gene>
    <name evidence="2" type="ORF">Hamer_G017709</name>
</gene>
<comment type="caution">
    <text evidence="2">The sequence shown here is derived from an EMBL/GenBank/DDBJ whole genome shotgun (WGS) entry which is preliminary data.</text>
</comment>
<evidence type="ECO:0000313" key="3">
    <source>
        <dbReference type="Proteomes" id="UP000747542"/>
    </source>
</evidence>
<proteinExistence type="predicted"/>
<evidence type="ECO:0000313" key="2">
    <source>
        <dbReference type="EMBL" id="KAG7153888.1"/>
    </source>
</evidence>
<feature type="non-terminal residue" evidence="2">
    <location>
        <position position="97"/>
    </location>
</feature>
<name>A0A8J5JAJ3_HOMAM</name>
<feature type="non-terminal residue" evidence="2">
    <location>
        <position position="1"/>
    </location>
</feature>
<reference evidence="2" key="1">
    <citation type="journal article" date="2021" name="Sci. Adv.">
        <title>The American lobster genome reveals insights on longevity, neural, and immune adaptations.</title>
        <authorList>
            <person name="Polinski J.M."/>
            <person name="Zimin A.V."/>
            <person name="Clark K.F."/>
            <person name="Kohn A.B."/>
            <person name="Sadowski N."/>
            <person name="Timp W."/>
            <person name="Ptitsyn A."/>
            <person name="Khanna P."/>
            <person name="Romanova D.Y."/>
            <person name="Williams P."/>
            <person name="Greenwood S.J."/>
            <person name="Moroz L.L."/>
            <person name="Walt D.R."/>
            <person name="Bodnar A.G."/>
        </authorList>
    </citation>
    <scope>NUCLEOTIDE SEQUENCE</scope>
    <source>
        <strain evidence="2">GMGI-L3</strain>
    </source>
</reference>
<dbReference type="Proteomes" id="UP000747542">
    <property type="component" value="Unassembled WGS sequence"/>
</dbReference>